<evidence type="ECO:0000256" key="6">
    <source>
        <dbReference type="ARBA" id="ARBA00022989"/>
    </source>
</evidence>
<evidence type="ECO:0000259" key="10">
    <source>
        <dbReference type="PROSITE" id="PS50011"/>
    </source>
</evidence>
<evidence type="ECO:0000313" key="11">
    <source>
        <dbReference type="EMBL" id="JAG94852.1"/>
    </source>
</evidence>
<comment type="subcellular location">
    <subcellularLocation>
        <location evidence="1">Membrane</location>
    </subcellularLocation>
</comment>
<keyword evidence="4 9" id="KW-0732">Signal</keyword>
<feature type="chain" id="PRO_5002311165" description="Protein kinase domain-containing protein" evidence="9">
    <location>
        <begin position="17"/>
        <end position="622"/>
    </location>
</feature>
<keyword evidence="7 8" id="KW-0472">Membrane</keyword>
<evidence type="ECO:0000256" key="8">
    <source>
        <dbReference type="SAM" id="Phobius"/>
    </source>
</evidence>
<dbReference type="AlphaFoldDB" id="A0A0D6QTC3"/>
<accession>A0A0D6QTC3</accession>
<proteinExistence type="predicted"/>
<organism evidence="11">
    <name type="scientific">Araucaria cunninghamii</name>
    <name type="common">Hoop pine</name>
    <name type="synonym">Moreton Bay pine</name>
    <dbReference type="NCBI Taxonomy" id="56994"/>
    <lineage>
        <taxon>Eukaryota</taxon>
        <taxon>Viridiplantae</taxon>
        <taxon>Streptophyta</taxon>
        <taxon>Embryophyta</taxon>
        <taxon>Tracheophyta</taxon>
        <taxon>Spermatophyta</taxon>
        <taxon>Pinopsida</taxon>
        <taxon>Pinidae</taxon>
        <taxon>Conifers II</taxon>
        <taxon>Araucariales</taxon>
        <taxon>Araucariaceae</taxon>
        <taxon>Araucaria</taxon>
    </lineage>
</organism>
<keyword evidence="3 8" id="KW-0812">Transmembrane</keyword>
<keyword evidence="6 8" id="KW-1133">Transmembrane helix</keyword>
<dbReference type="Pfam" id="PF07714">
    <property type="entry name" value="PK_Tyr_Ser-Thr"/>
    <property type="match status" value="1"/>
</dbReference>
<dbReference type="GO" id="GO:0016020">
    <property type="term" value="C:membrane"/>
    <property type="evidence" value="ECO:0007669"/>
    <property type="project" value="UniProtKB-SubCell"/>
</dbReference>
<feature type="domain" description="Protein kinase" evidence="10">
    <location>
        <begin position="303"/>
        <end position="600"/>
    </location>
</feature>
<dbReference type="Gene3D" id="3.80.10.10">
    <property type="entry name" value="Ribonuclease Inhibitor"/>
    <property type="match status" value="1"/>
</dbReference>
<evidence type="ECO:0000256" key="3">
    <source>
        <dbReference type="ARBA" id="ARBA00022692"/>
    </source>
</evidence>
<dbReference type="InterPro" id="IPR032675">
    <property type="entry name" value="LRR_dom_sf"/>
</dbReference>
<dbReference type="PROSITE" id="PS50011">
    <property type="entry name" value="PROTEIN_KINASE_DOM"/>
    <property type="match status" value="1"/>
</dbReference>
<dbReference type="InterPro" id="IPR001611">
    <property type="entry name" value="Leu-rich_rpt"/>
</dbReference>
<dbReference type="InterPro" id="IPR000719">
    <property type="entry name" value="Prot_kinase_dom"/>
</dbReference>
<dbReference type="SUPFAM" id="SSF52058">
    <property type="entry name" value="L domain-like"/>
    <property type="match status" value="1"/>
</dbReference>
<reference evidence="11" key="1">
    <citation type="submission" date="2015-03" db="EMBL/GenBank/DDBJ databases">
        <title>A transcriptome of Araucaria cunninghamii, an australian fine timber species.</title>
        <authorList>
            <person name="Jing Yi C.J.Y."/>
            <person name="Yin San L.Y.S."/>
            <person name="Abdul Karim S.S."/>
            <person name="Wan Azmi N.N."/>
            <person name="Hercus R.R."/>
            <person name="Croft L.L."/>
        </authorList>
    </citation>
    <scope>NUCLEOTIDE SEQUENCE</scope>
    <source>
        <strain evidence="11">MI0301</strain>
        <tissue evidence="11">Leaf</tissue>
    </source>
</reference>
<dbReference type="FunFam" id="3.80.10.10:FF:000400">
    <property type="entry name" value="Nuclear pore complex protein NUP107"/>
    <property type="match status" value="1"/>
</dbReference>
<protein>
    <recommendedName>
        <fullName evidence="10">Protein kinase domain-containing protein</fullName>
    </recommendedName>
</protein>
<dbReference type="PANTHER" id="PTHR48007:SF86">
    <property type="entry name" value="(WILD MALAYSIAN BANANA) HYPOTHETICAL PROTEIN"/>
    <property type="match status" value="1"/>
</dbReference>
<feature type="signal peptide" evidence="9">
    <location>
        <begin position="1"/>
        <end position="16"/>
    </location>
</feature>
<dbReference type="PANTHER" id="PTHR48007">
    <property type="entry name" value="LEUCINE-RICH REPEAT RECEPTOR-LIKE PROTEIN KINASE PXC1"/>
    <property type="match status" value="1"/>
</dbReference>
<dbReference type="InterPro" id="IPR001245">
    <property type="entry name" value="Ser-Thr/Tyr_kinase_cat_dom"/>
</dbReference>
<dbReference type="Gene3D" id="1.10.510.10">
    <property type="entry name" value="Transferase(Phosphotransferase) domain 1"/>
    <property type="match status" value="1"/>
</dbReference>
<dbReference type="SUPFAM" id="SSF56112">
    <property type="entry name" value="Protein kinase-like (PK-like)"/>
    <property type="match status" value="1"/>
</dbReference>
<sequence length="622" mass="70611">MASVLSFAVFLLLVRAIPCLSDTAKPQFVEDDIKCLQTTHDGLKDPDQSLFTWRFGNTSQGFICNFVGIQCWHNDDGKVLSVKLPGMNLGGEFPSGLKYCGSMTNLDLSSNALSGEIPKDLCKWLPFLVTIDLSNNELSGPIPHELYNCTYLTVLRVNDNKLSGQIPWELTRLERLKDFNFANNMLTGQIPSAWAVNDSQFFQNNAGLCGKPLTKYCGEIRRGVNPVDVAAFALYGIVSIIWIIVAFRWWNSRQRSQGTPLALLLQSAKQSNVRARRSVKVCLFEKPIKKMILGDLLAATDNFKEDNIIWCGRTGVLYKAELPDGSLLAVKRLRRCSQSAKEFKREMNTLAHLRHRNLVPLLGYCNCNANNEDEERFLVYKYMAKGTLLNCLHGLYRDPTLDWPTRLKICIGTSRGLAWLHYSCNPHVIHRNISSGIIFLDEEYEPRISGFGLAMLVSDDDSRVNISEDEYSSANELTYDAPEQWRDIPSLATRKGDVYSFGVVVFEIITSVRPGEAMMEEEEGSLKEFTLSEWVRRNSNSNGNSERAEQAIQKFVMERRLSEQEMSLVADLMRVAFRCVRFIPDERPSMYEAYECLSKIGEKYGLSNNDEEKEIPFHMHLD</sequence>
<keyword evidence="2" id="KW-0433">Leucine-rich repeat</keyword>
<dbReference type="GO" id="GO:0004672">
    <property type="term" value="F:protein kinase activity"/>
    <property type="evidence" value="ECO:0007669"/>
    <property type="project" value="InterPro"/>
</dbReference>
<dbReference type="InterPro" id="IPR011009">
    <property type="entry name" value="Kinase-like_dom_sf"/>
</dbReference>
<evidence type="ECO:0000256" key="4">
    <source>
        <dbReference type="ARBA" id="ARBA00022729"/>
    </source>
</evidence>
<dbReference type="GO" id="GO:0005524">
    <property type="term" value="F:ATP binding"/>
    <property type="evidence" value="ECO:0007669"/>
    <property type="project" value="InterPro"/>
</dbReference>
<evidence type="ECO:0000256" key="5">
    <source>
        <dbReference type="ARBA" id="ARBA00022737"/>
    </source>
</evidence>
<dbReference type="InterPro" id="IPR046959">
    <property type="entry name" value="PRK1-6/SRF4-like"/>
</dbReference>
<feature type="transmembrane region" description="Helical" evidence="8">
    <location>
        <begin position="229"/>
        <end position="250"/>
    </location>
</feature>
<dbReference type="Pfam" id="PF00560">
    <property type="entry name" value="LRR_1"/>
    <property type="match status" value="3"/>
</dbReference>
<dbReference type="Gene3D" id="3.30.200.20">
    <property type="entry name" value="Phosphorylase Kinase, domain 1"/>
    <property type="match status" value="1"/>
</dbReference>
<evidence type="ECO:0000256" key="2">
    <source>
        <dbReference type="ARBA" id="ARBA00022614"/>
    </source>
</evidence>
<evidence type="ECO:0000256" key="1">
    <source>
        <dbReference type="ARBA" id="ARBA00004370"/>
    </source>
</evidence>
<evidence type="ECO:0000256" key="9">
    <source>
        <dbReference type="SAM" id="SignalP"/>
    </source>
</evidence>
<keyword evidence="5" id="KW-0677">Repeat</keyword>
<dbReference type="EMBL" id="GCKF01042288">
    <property type="protein sequence ID" value="JAG94852.1"/>
    <property type="molecule type" value="Transcribed_RNA"/>
</dbReference>
<evidence type="ECO:0000256" key="7">
    <source>
        <dbReference type="ARBA" id="ARBA00023136"/>
    </source>
</evidence>
<name>A0A0D6QTC3_ARACU</name>